<reference evidence="3" key="2">
    <citation type="submission" date="2016-04" db="EMBL/GenBank/DDBJ databases">
        <title>First Complete Genome Sequence of a Subdivision 6 Acidobacterium.</title>
        <authorList>
            <person name="Huang S."/>
            <person name="Vieira S."/>
            <person name="Bunk B."/>
            <person name="Riedel T."/>
            <person name="Sproeer C."/>
            <person name="Overmann J."/>
        </authorList>
    </citation>
    <scope>NUCLEOTIDE SEQUENCE [LARGE SCALE GENOMIC DNA]</scope>
    <source>
        <strain evidence="3">DSM 100886 HEG_-6_39</strain>
    </source>
</reference>
<keyword evidence="1" id="KW-0472">Membrane</keyword>
<evidence type="ECO:0000256" key="1">
    <source>
        <dbReference type="SAM" id="Phobius"/>
    </source>
</evidence>
<feature type="transmembrane region" description="Helical" evidence="1">
    <location>
        <begin position="171"/>
        <end position="196"/>
    </location>
</feature>
<dbReference type="STRING" id="1855912.LuPra_02836"/>
<dbReference type="EMBL" id="CP015136">
    <property type="protein sequence ID" value="AMY09616.1"/>
    <property type="molecule type" value="Genomic_DNA"/>
</dbReference>
<feature type="transmembrane region" description="Helical" evidence="1">
    <location>
        <begin position="278"/>
        <end position="299"/>
    </location>
</feature>
<feature type="transmembrane region" description="Helical" evidence="1">
    <location>
        <begin position="91"/>
        <end position="109"/>
    </location>
</feature>
<dbReference type="AlphaFoldDB" id="A0A143PMF1"/>
<organism evidence="2 3">
    <name type="scientific">Luteitalea pratensis</name>
    <dbReference type="NCBI Taxonomy" id="1855912"/>
    <lineage>
        <taxon>Bacteria</taxon>
        <taxon>Pseudomonadati</taxon>
        <taxon>Acidobacteriota</taxon>
        <taxon>Vicinamibacteria</taxon>
        <taxon>Vicinamibacterales</taxon>
        <taxon>Vicinamibacteraceae</taxon>
        <taxon>Luteitalea</taxon>
    </lineage>
</organism>
<protein>
    <submittedName>
        <fullName evidence="2">Uncharacterized protein</fullName>
    </submittedName>
</protein>
<dbReference type="KEGG" id="abac:LuPra_02836"/>
<dbReference type="Proteomes" id="UP000076079">
    <property type="component" value="Chromosome"/>
</dbReference>
<evidence type="ECO:0000313" key="3">
    <source>
        <dbReference type="Proteomes" id="UP000076079"/>
    </source>
</evidence>
<gene>
    <name evidence="2" type="ORF">LuPra_02836</name>
</gene>
<feature type="transmembrane region" description="Helical" evidence="1">
    <location>
        <begin position="208"/>
        <end position="230"/>
    </location>
</feature>
<feature type="transmembrane region" description="Helical" evidence="1">
    <location>
        <begin position="306"/>
        <end position="329"/>
    </location>
</feature>
<keyword evidence="3" id="KW-1185">Reference proteome</keyword>
<evidence type="ECO:0000313" key="2">
    <source>
        <dbReference type="EMBL" id="AMY09616.1"/>
    </source>
</evidence>
<accession>A0A143PMF1</accession>
<proteinExistence type="predicted"/>
<reference evidence="2 3" key="1">
    <citation type="journal article" date="2016" name="Genome Announc.">
        <title>First Complete Genome Sequence of a Subdivision 6 Acidobacterium Strain.</title>
        <authorList>
            <person name="Huang S."/>
            <person name="Vieira S."/>
            <person name="Bunk B."/>
            <person name="Riedel T."/>
            <person name="Sproer C."/>
            <person name="Overmann J."/>
        </authorList>
    </citation>
    <scope>NUCLEOTIDE SEQUENCE [LARGE SCALE GENOMIC DNA]</scope>
    <source>
        <strain evidence="3">DSM 100886 HEG_-6_39</strain>
    </source>
</reference>
<feature type="transmembrane region" description="Helical" evidence="1">
    <location>
        <begin position="341"/>
        <end position="364"/>
    </location>
</feature>
<sequence length="531" mass="57534">MLLALAHTWPLVTAPATLSRTDSADGLLNQWILGWVAHALATHPLSLFDANIFFPEPRTLAFSEHLAVPALFSAPIFWMGGSPVLAYNVTLWIGLALTGWTTALVLHQWTGDWYAAVLAGSLAAFNTDTLTRMAHIQAMHLQFLPLALLALDDVLQRGERRDALRLGGWTALQMLCSGYLLVMTAIALVVGAIARPGEWTGVRLRSRLPLLLTAAALAVAICAPFLVQYYRVQHDQGLTRSVDEVRLYSGVWQNFIATGARLHFETWNAPWYREANSAAFPGVLPWVLALVAIGTGLAWRDARARMWLAIGIVGAALSFGPALPGYSLLYDLIPILQGIRAVARFALLPLLAVGVLAAFSLAAIRVRLAAGGRVRLAHVAGLVAVVGVNVENARAPMAFVRFEGIPAVYAALALEDAAVVAELPFPEPERVAANAAAVHASTRHWGRLLNGYSGYTPSSYVQHYLAFRTFPDPASLDALRHAGVTHIVVDVAKVPDAVAVLQRADGVRLIATDRRRRIYRIGARDTSPRRP</sequence>
<keyword evidence="1" id="KW-1133">Transmembrane helix</keyword>
<name>A0A143PMF1_LUTPR</name>
<keyword evidence="1" id="KW-0812">Transmembrane</keyword>